<reference evidence="1" key="1">
    <citation type="submission" date="2014-11" db="EMBL/GenBank/DDBJ databases">
        <authorList>
            <person name="Amaro Gonzalez C."/>
        </authorList>
    </citation>
    <scope>NUCLEOTIDE SEQUENCE</scope>
</reference>
<dbReference type="EMBL" id="GBXM01046348">
    <property type="protein sequence ID" value="JAH62229.1"/>
    <property type="molecule type" value="Transcribed_RNA"/>
</dbReference>
<proteinExistence type="predicted"/>
<sequence length="36" mass="4043">MCIFGVPQEYESVEVRCIRVSCSGYLENSSNLSKTI</sequence>
<evidence type="ECO:0000313" key="1">
    <source>
        <dbReference type="EMBL" id="JAH62229.1"/>
    </source>
</evidence>
<dbReference type="AlphaFoldDB" id="A0A0E9U8M1"/>
<protein>
    <submittedName>
        <fullName evidence="1">Uncharacterized protein</fullName>
    </submittedName>
</protein>
<organism evidence="1">
    <name type="scientific">Anguilla anguilla</name>
    <name type="common">European freshwater eel</name>
    <name type="synonym">Muraena anguilla</name>
    <dbReference type="NCBI Taxonomy" id="7936"/>
    <lineage>
        <taxon>Eukaryota</taxon>
        <taxon>Metazoa</taxon>
        <taxon>Chordata</taxon>
        <taxon>Craniata</taxon>
        <taxon>Vertebrata</taxon>
        <taxon>Euteleostomi</taxon>
        <taxon>Actinopterygii</taxon>
        <taxon>Neopterygii</taxon>
        <taxon>Teleostei</taxon>
        <taxon>Anguilliformes</taxon>
        <taxon>Anguillidae</taxon>
        <taxon>Anguilla</taxon>
    </lineage>
</organism>
<name>A0A0E9U8M1_ANGAN</name>
<reference evidence="1" key="2">
    <citation type="journal article" date="2015" name="Fish Shellfish Immunol.">
        <title>Early steps in the European eel (Anguilla anguilla)-Vibrio vulnificus interaction in the gills: Role of the RtxA13 toxin.</title>
        <authorList>
            <person name="Callol A."/>
            <person name="Pajuelo D."/>
            <person name="Ebbesson L."/>
            <person name="Teles M."/>
            <person name="MacKenzie S."/>
            <person name="Amaro C."/>
        </authorList>
    </citation>
    <scope>NUCLEOTIDE SEQUENCE</scope>
</reference>
<accession>A0A0E9U8M1</accession>